<accession>A0A4P8IQI6</accession>
<feature type="transmembrane region" description="Helical" evidence="1">
    <location>
        <begin position="43"/>
        <end position="64"/>
    </location>
</feature>
<dbReference type="OrthoDB" id="9001383at2"/>
<keyword evidence="3" id="KW-1185">Reference proteome</keyword>
<organism evidence="2 3">
    <name type="scientific">Trinickia violacea</name>
    <dbReference type="NCBI Taxonomy" id="2571746"/>
    <lineage>
        <taxon>Bacteria</taxon>
        <taxon>Pseudomonadati</taxon>
        <taxon>Pseudomonadota</taxon>
        <taxon>Betaproteobacteria</taxon>
        <taxon>Burkholderiales</taxon>
        <taxon>Burkholderiaceae</taxon>
        <taxon>Trinickia</taxon>
    </lineage>
</organism>
<gene>
    <name evidence="2" type="ORF">FAZ95_19980</name>
</gene>
<reference evidence="2 3" key="1">
    <citation type="submission" date="2019-05" db="EMBL/GenBank/DDBJ databases">
        <title>Burkholderia sp. DHOD12, isolated from subtropical forest soil.</title>
        <authorList>
            <person name="Gao Z.-H."/>
            <person name="Qiu L.-H."/>
        </authorList>
    </citation>
    <scope>NUCLEOTIDE SEQUENCE [LARGE SCALE GENOMIC DNA]</scope>
    <source>
        <strain evidence="2 3">DHOD12</strain>
    </source>
</reference>
<dbReference type="EMBL" id="CP040077">
    <property type="protein sequence ID" value="QCP51232.1"/>
    <property type="molecule type" value="Genomic_DNA"/>
</dbReference>
<dbReference type="KEGG" id="tvl:FAZ95_19980"/>
<protein>
    <submittedName>
        <fullName evidence="2">Fimbrial assembly protein</fullName>
    </submittedName>
</protein>
<proteinExistence type="predicted"/>
<dbReference type="AlphaFoldDB" id="A0A4P8IQI6"/>
<keyword evidence="1" id="KW-1133">Transmembrane helix</keyword>
<sequence length="228" mass="24957">MTAQRLWKLRGSAQSTHGRRAHLGGFNLLPYRQRNARRARRRCLIECLVAVLIGCAAVTAWVGWEALERAGLDAKRDALELTLASLGVPLAEYRRLEGQRADLRKRTALAQKLVEPRARLLDLVDALSRETYPGIVLRELKQTDREVTLIASATDSDASSAWLARLNGARGIQSVDVADLRHVAALPGNDGFGVGSAIEFAAHLRWDGAAAKPAEETKRRGDHKGGAR</sequence>
<evidence type="ECO:0000313" key="2">
    <source>
        <dbReference type="EMBL" id="QCP51232.1"/>
    </source>
</evidence>
<name>A0A4P8IQI6_9BURK</name>
<dbReference type="RefSeq" id="WP_137334037.1">
    <property type="nucleotide sequence ID" value="NZ_CP040077.1"/>
</dbReference>
<evidence type="ECO:0000256" key="1">
    <source>
        <dbReference type="SAM" id="Phobius"/>
    </source>
</evidence>
<keyword evidence="1" id="KW-0472">Membrane</keyword>
<dbReference type="Proteomes" id="UP000298656">
    <property type="component" value="Chromosome 1"/>
</dbReference>
<keyword evidence="1" id="KW-0812">Transmembrane</keyword>
<evidence type="ECO:0000313" key="3">
    <source>
        <dbReference type="Proteomes" id="UP000298656"/>
    </source>
</evidence>